<proteinExistence type="inferred from homology"/>
<evidence type="ECO:0000313" key="5">
    <source>
        <dbReference type="Proteomes" id="UP000469670"/>
    </source>
</evidence>
<comment type="similarity">
    <text evidence="1">Belongs to the aldehyde dehydrogenase family.</text>
</comment>
<keyword evidence="2" id="KW-0560">Oxidoreductase</keyword>
<protein>
    <submittedName>
        <fullName evidence="4">Aldehyde dehydrogenase family protein</fullName>
    </submittedName>
</protein>
<evidence type="ECO:0000259" key="3">
    <source>
        <dbReference type="Pfam" id="PF00171"/>
    </source>
</evidence>
<dbReference type="InterPro" id="IPR016162">
    <property type="entry name" value="Ald_DH_N"/>
</dbReference>
<dbReference type="AlphaFoldDB" id="A0A7K3S388"/>
<dbReference type="Proteomes" id="UP000469670">
    <property type="component" value="Unassembled WGS sequence"/>
</dbReference>
<feature type="domain" description="Aldehyde dehydrogenase" evidence="3">
    <location>
        <begin position="13"/>
        <end position="56"/>
    </location>
</feature>
<dbReference type="Pfam" id="PF00171">
    <property type="entry name" value="Aldedh"/>
    <property type="match status" value="1"/>
</dbReference>
<dbReference type="GO" id="GO:0016491">
    <property type="term" value="F:oxidoreductase activity"/>
    <property type="evidence" value="ECO:0007669"/>
    <property type="project" value="UniProtKB-KW"/>
</dbReference>
<evidence type="ECO:0000256" key="1">
    <source>
        <dbReference type="ARBA" id="ARBA00009986"/>
    </source>
</evidence>
<dbReference type="InterPro" id="IPR015590">
    <property type="entry name" value="Aldehyde_DH_dom"/>
</dbReference>
<evidence type="ECO:0000256" key="2">
    <source>
        <dbReference type="ARBA" id="ARBA00023002"/>
    </source>
</evidence>
<organism evidence="4 5">
    <name type="scientific">Streptomyces parvus</name>
    <dbReference type="NCBI Taxonomy" id="66428"/>
    <lineage>
        <taxon>Bacteria</taxon>
        <taxon>Bacillati</taxon>
        <taxon>Actinomycetota</taxon>
        <taxon>Actinomycetes</taxon>
        <taxon>Kitasatosporales</taxon>
        <taxon>Streptomycetaceae</taxon>
        <taxon>Streptomyces</taxon>
    </lineage>
</organism>
<gene>
    <name evidence="4" type="ORF">G3I50_27565</name>
</gene>
<dbReference type="PANTHER" id="PTHR42804:SF1">
    <property type="entry name" value="ALDEHYDE DEHYDROGENASE-RELATED"/>
    <property type="match status" value="1"/>
</dbReference>
<dbReference type="InterPro" id="IPR016161">
    <property type="entry name" value="Ald_DH/histidinol_DH"/>
</dbReference>
<reference evidence="4 5" key="1">
    <citation type="submission" date="2020-01" db="EMBL/GenBank/DDBJ databases">
        <title>Insect and environment-associated Actinomycetes.</title>
        <authorList>
            <person name="Currrie C."/>
            <person name="Chevrette M."/>
            <person name="Carlson C."/>
            <person name="Stubbendieck R."/>
            <person name="Wendt-Pienkowski E."/>
        </authorList>
    </citation>
    <scope>NUCLEOTIDE SEQUENCE [LARGE SCALE GENOMIC DNA]</scope>
    <source>
        <strain evidence="4 5">SID7590</strain>
    </source>
</reference>
<dbReference type="RefSeq" id="WP_143660842.1">
    <property type="nucleotide sequence ID" value="NZ_JAAGMP010001198.1"/>
</dbReference>
<dbReference type="PANTHER" id="PTHR42804">
    <property type="entry name" value="ALDEHYDE DEHYDROGENASE"/>
    <property type="match status" value="1"/>
</dbReference>
<dbReference type="EMBL" id="JAAGMP010001198">
    <property type="protein sequence ID" value="NEC21970.1"/>
    <property type="molecule type" value="Genomic_DNA"/>
</dbReference>
<name>A0A7K3S388_9ACTN</name>
<sequence>MQAHDQMYIDGAWRPAVGRDTIAVVNPADEQVIAHVPAGTAEDVDAAVRAARAAFP</sequence>
<feature type="non-terminal residue" evidence="4">
    <location>
        <position position="56"/>
    </location>
</feature>
<evidence type="ECO:0000313" key="4">
    <source>
        <dbReference type="EMBL" id="NEC21970.1"/>
    </source>
</evidence>
<comment type="caution">
    <text evidence="4">The sequence shown here is derived from an EMBL/GenBank/DDBJ whole genome shotgun (WGS) entry which is preliminary data.</text>
</comment>
<accession>A0A7K3S388</accession>
<dbReference type="Gene3D" id="3.40.605.10">
    <property type="entry name" value="Aldehyde Dehydrogenase, Chain A, domain 1"/>
    <property type="match status" value="1"/>
</dbReference>
<dbReference type="SUPFAM" id="SSF53720">
    <property type="entry name" value="ALDH-like"/>
    <property type="match status" value="1"/>
</dbReference>